<name>A0ABU6ZEI0_9FABA</name>
<reference evidence="2 3" key="1">
    <citation type="journal article" date="2023" name="Plants (Basel)">
        <title>Bridging the Gap: Combining Genomics and Transcriptomics Approaches to Understand Stylosanthes scabra, an Orphan Legume from the Brazilian Caatinga.</title>
        <authorList>
            <person name="Ferreira-Neto J.R.C."/>
            <person name="da Silva M.D."/>
            <person name="Binneck E."/>
            <person name="de Melo N.F."/>
            <person name="da Silva R.H."/>
            <person name="de Melo A.L.T.M."/>
            <person name="Pandolfi V."/>
            <person name="Bustamante F.O."/>
            <person name="Brasileiro-Vidal A.C."/>
            <person name="Benko-Iseppon A.M."/>
        </authorList>
    </citation>
    <scope>NUCLEOTIDE SEQUENCE [LARGE SCALE GENOMIC DNA]</scope>
    <source>
        <tissue evidence="2">Leaves</tissue>
    </source>
</reference>
<keyword evidence="3" id="KW-1185">Reference proteome</keyword>
<sequence length="123" mass="13885">MSRRHSSQLAGESRQRSQNKNPRKQTQAEQARQLNANTTRNAVVTVGFSVGSDPTVLASNFAWDYPTSHLVSCCRCRSPQRRGDLHWLLGRRPVIAVTAWSDRVVPCRRPRHSHVVTVLPSFP</sequence>
<dbReference type="EMBL" id="JASCZI010272122">
    <property type="protein sequence ID" value="MED6220366.1"/>
    <property type="molecule type" value="Genomic_DNA"/>
</dbReference>
<gene>
    <name evidence="2" type="ORF">PIB30_044184</name>
</gene>
<feature type="region of interest" description="Disordered" evidence="1">
    <location>
        <begin position="1"/>
        <end position="38"/>
    </location>
</feature>
<accession>A0ABU6ZEI0</accession>
<dbReference type="Proteomes" id="UP001341840">
    <property type="component" value="Unassembled WGS sequence"/>
</dbReference>
<evidence type="ECO:0000313" key="3">
    <source>
        <dbReference type="Proteomes" id="UP001341840"/>
    </source>
</evidence>
<feature type="compositionally biased region" description="Polar residues" evidence="1">
    <location>
        <begin position="16"/>
        <end position="38"/>
    </location>
</feature>
<evidence type="ECO:0000256" key="1">
    <source>
        <dbReference type="SAM" id="MobiDB-lite"/>
    </source>
</evidence>
<evidence type="ECO:0000313" key="2">
    <source>
        <dbReference type="EMBL" id="MED6220366.1"/>
    </source>
</evidence>
<organism evidence="2 3">
    <name type="scientific">Stylosanthes scabra</name>
    <dbReference type="NCBI Taxonomy" id="79078"/>
    <lineage>
        <taxon>Eukaryota</taxon>
        <taxon>Viridiplantae</taxon>
        <taxon>Streptophyta</taxon>
        <taxon>Embryophyta</taxon>
        <taxon>Tracheophyta</taxon>
        <taxon>Spermatophyta</taxon>
        <taxon>Magnoliopsida</taxon>
        <taxon>eudicotyledons</taxon>
        <taxon>Gunneridae</taxon>
        <taxon>Pentapetalae</taxon>
        <taxon>rosids</taxon>
        <taxon>fabids</taxon>
        <taxon>Fabales</taxon>
        <taxon>Fabaceae</taxon>
        <taxon>Papilionoideae</taxon>
        <taxon>50 kb inversion clade</taxon>
        <taxon>dalbergioids sensu lato</taxon>
        <taxon>Dalbergieae</taxon>
        <taxon>Pterocarpus clade</taxon>
        <taxon>Stylosanthes</taxon>
    </lineage>
</organism>
<protein>
    <submittedName>
        <fullName evidence="2">Uncharacterized protein</fullName>
    </submittedName>
</protein>
<proteinExistence type="predicted"/>
<comment type="caution">
    <text evidence="2">The sequence shown here is derived from an EMBL/GenBank/DDBJ whole genome shotgun (WGS) entry which is preliminary data.</text>
</comment>